<dbReference type="GO" id="GO:0022857">
    <property type="term" value="F:transmembrane transporter activity"/>
    <property type="evidence" value="ECO:0007669"/>
    <property type="project" value="TreeGrafter"/>
</dbReference>
<dbReference type="Pfam" id="PF00005">
    <property type="entry name" value="ABC_tran"/>
    <property type="match status" value="1"/>
</dbReference>
<dbReference type="CDD" id="cd03255">
    <property type="entry name" value="ABC_MJ0796_LolCDE_FtsE"/>
    <property type="match status" value="1"/>
</dbReference>
<comment type="caution">
    <text evidence="5">The sequence shown here is derived from an EMBL/GenBank/DDBJ whole genome shotgun (WGS) entry which is preliminary data.</text>
</comment>
<dbReference type="InterPro" id="IPR027417">
    <property type="entry name" value="P-loop_NTPase"/>
</dbReference>
<dbReference type="InterPro" id="IPR003439">
    <property type="entry name" value="ABC_transporter-like_ATP-bd"/>
</dbReference>
<dbReference type="PANTHER" id="PTHR24220:SF685">
    <property type="entry name" value="ABC TRANSPORTER RELATED"/>
    <property type="match status" value="1"/>
</dbReference>
<feature type="domain" description="ABC transporter" evidence="4">
    <location>
        <begin position="2"/>
        <end position="237"/>
    </location>
</feature>
<keyword evidence="3 5" id="KW-0067">ATP-binding</keyword>
<dbReference type="GO" id="GO:0005886">
    <property type="term" value="C:plasma membrane"/>
    <property type="evidence" value="ECO:0007669"/>
    <property type="project" value="TreeGrafter"/>
</dbReference>
<dbReference type="PROSITE" id="PS50893">
    <property type="entry name" value="ABC_TRANSPORTER_2"/>
    <property type="match status" value="1"/>
</dbReference>
<dbReference type="PROSITE" id="PS00211">
    <property type="entry name" value="ABC_TRANSPORTER_1"/>
    <property type="match status" value="1"/>
</dbReference>
<accession>A0A7W4UVH7</accession>
<evidence type="ECO:0000313" key="6">
    <source>
        <dbReference type="Proteomes" id="UP000538196"/>
    </source>
</evidence>
<dbReference type="EMBL" id="JACHVP010000001">
    <property type="protein sequence ID" value="MBB2966331.1"/>
    <property type="molecule type" value="Genomic_DNA"/>
</dbReference>
<dbReference type="SMART" id="SM00382">
    <property type="entry name" value="AAA"/>
    <property type="match status" value="1"/>
</dbReference>
<dbReference type="GO" id="GO:0005524">
    <property type="term" value="F:ATP binding"/>
    <property type="evidence" value="ECO:0007669"/>
    <property type="project" value="UniProtKB-KW"/>
</dbReference>
<keyword evidence="1" id="KW-0813">Transport</keyword>
<proteinExistence type="predicted"/>
<sequence length="237" mass="24862">MIQLDDVTLTFPDGATRVTAVDHVSLTARPGTVTAVTGPSGSGKSSLLAVAATLIRPDSGRVTIGDVDASGLDAAAAAELRRTGIGIVFQQSNLLPSLTASEQLRVMGELGGKRRAGARAAATRRADELLDAVGLSAHRDKRPHQLSGGQRQRVNIARALMNDPSALLVDEPTSALDQERGAEIIDLILRLSTERDAATLLVTHDVVHLPRMHRVVRLVDGRLEAAQPVAAHAPGGI</sequence>
<dbReference type="AlphaFoldDB" id="A0A7W4UVH7"/>
<evidence type="ECO:0000256" key="3">
    <source>
        <dbReference type="ARBA" id="ARBA00022840"/>
    </source>
</evidence>
<dbReference type="InterPro" id="IPR003593">
    <property type="entry name" value="AAA+_ATPase"/>
</dbReference>
<protein>
    <submittedName>
        <fullName evidence="5">Putative ABC transport system ATP-binding protein</fullName>
    </submittedName>
</protein>
<dbReference type="RefSeq" id="WP_183428247.1">
    <property type="nucleotide sequence ID" value="NZ_JACHVP010000001.1"/>
</dbReference>
<dbReference type="GO" id="GO:0016887">
    <property type="term" value="F:ATP hydrolysis activity"/>
    <property type="evidence" value="ECO:0007669"/>
    <property type="project" value="InterPro"/>
</dbReference>
<dbReference type="PANTHER" id="PTHR24220">
    <property type="entry name" value="IMPORT ATP-BINDING PROTEIN"/>
    <property type="match status" value="1"/>
</dbReference>
<dbReference type="InterPro" id="IPR015854">
    <property type="entry name" value="ABC_transpr_LolD-like"/>
</dbReference>
<dbReference type="InterPro" id="IPR017871">
    <property type="entry name" value="ABC_transporter-like_CS"/>
</dbReference>
<evidence type="ECO:0000256" key="1">
    <source>
        <dbReference type="ARBA" id="ARBA00022448"/>
    </source>
</evidence>
<keyword evidence="2" id="KW-0547">Nucleotide-binding</keyword>
<organism evidence="5 6">
    <name type="scientific">Leifsonia aquatica</name>
    <name type="common">Corynebacterium aquaticum</name>
    <dbReference type="NCBI Taxonomy" id="144185"/>
    <lineage>
        <taxon>Bacteria</taxon>
        <taxon>Bacillati</taxon>
        <taxon>Actinomycetota</taxon>
        <taxon>Actinomycetes</taxon>
        <taxon>Micrococcales</taxon>
        <taxon>Microbacteriaceae</taxon>
        <taxon>Leifsonia</taxon>
    </lineage>
</organism>
<dbReference type="Proteomes" id="UP000538196">
    <property type="component" value="Unassembled WGS sequence"/>
</dbReference>
<evidence type="ECO:0000313" key="5">
    <source>
        <dbReference type="EMBL" id="MBB2966331.1"/>
    </source>
</evidence>
<dbReference type="SUPFAM" id="SSF52540">
    <property type="entry name" value="P-loop containing nucleoside triphosphate hydrolases"/>
    <property type="match status" value="1"/>
</dbReference>
<evidence type="ECO:0000256" key="2">
    <source>
        <dbReference type="ARBA" id="ARBA00022741"/>
    </source>
</evidence>
<dbReference type="InterPro" id="IPR017911">
    <property type="entry name" value="MacB-like_ATP-bd"/>
</dbReference>
<name>A0A7W4UVH7_LEIAQ</name>
<dbReference type="Gene3D" id="3.40.50.300">
    <property type="entry name" value="P-loop containing nucleotide triphosphate hydrolases"/>
    <property type="match status" value="1"/>
</dbReference>
<keyword evidence="6" id="KW-1185">Reference proteome</keyword>
<reference evidence="5 6" key="1">
    <citation type="submission" date="2020-08" db="EMBL/GenBank/DDBJ databases">
        <title>Sequencing the genomes of 1000 actinobacteria strains.</title>
        <authorList>
            <person name="Klenk H.-P."/>
        </authorList>
    </citation>
    <scope>NUCLEOTIDE SEQUENCE [LARGE SCALE GENOMIC DNA]</scope>
    <source>
        <strain evidence="5 6">DSM 20146</strain>
    </source>
</reference>
<gene>
    <name evidence="5" type="ORF">FHX33_001063</name>
</gene>
<evidence type="ECO:0000259" key="4">
    <source>
        <dbReference type="PROSITE" id="PS50893"/>
    </source>
</evidence>